<dbReference type="PANTHER" id="PTHR30627">
    <property type="entry name" value="PEPTIDOGLYCAN D,D-TRANSPEPTIDASE"/>
    <property type="match status" value="1"/>
</dbReference>
<gene>
    <name evidence="5" type="ORF">CVU82_02610</name>
</gene>
<protein>
    <recommendedName>
        <fullName evidence="4">Penicillin-binding protein transpeptidase domain-containing protein</fullName>
    </recommendedName>
</protein>
<proteinExistence type="predicted"/>
<dbReference type="Pfam" id="PF00905">
    <property type="entry name" value="Transpeptidase"/>
    <property type="match status" value="1"/>
</dbReference>
<reference evidence="5 6" key="1">
    <citation type="journal article" date="2017" name="ISME J.">
        <title>Potential for microbial H2 and metal transformations associated with novel bacteria and archaea in deep terrestrial subsurface sediments.</title>
        <authorList>
            <person name="Hernsdorf A.W."/>
            <person name="Amano Y."/>
            <person name="Miyakawa K."/>
            <person name="Ise K."/>
            <person name="Suzuki Y."/>
            <person name="Anantharaman K."/>
            <person name="Probst A."/>
            <person name="Burstein D."/>
            <person name="Thomas B.C."/>
            <person name="Banfield J.F."/>
        </authorList>
    </citation>
    <scope>NUCLEOTIDE SEQUENCE [LARGE SCALE GENOMIC DNA]</scope>
    <source>
        <strain evidence="5">HGW-Falkowbacteria-1</strain>
    </source>
</reference>
<dbReference type="AlphaFoldDB" id="A0A2N2E9P8"/>
<dbReference type="InterPro" id="IPR036138">
    <property type="entry name" value="PBP_dimer_sf"/>
</dbReference>
<feature type="transmembrane region" description="Helical" evidence="3">
    <location>
        <begin position="21"/>
        <end position="41"/>
    </location>
</feature>
<comment type="subcellular location">
    <subcellularLocation>
        <location evidence="1">Membrane</location>
    </subcellularLocation>
</comment>
<evidence type="ECO:0000256" key="2">
    <source>
        <dbReference type="ARBA" id="ARBA00023136"/>
    </source>
</evidence>
<accession>A0A2N2E9P8</accession>
<dbReference type="Gene3D" id="3.90.1310.10">
    <property type="entry name" value="Penicillin-binding protein 2a (Domain 2)"/>
    <property type="match status" value="1"/>
</dbReference>
<comment type="caution">
    <text evidence="5">The sequence shown here is derived from an EMBL/GenBank/DDBJ whole genome shotgun (WGS) entry which is preliminary data.</text>
</comment>
<dbReference type="InterPro" id="IPR050515">
    <property type="entry name" value="Beta-lactam/transpept"/>
</dbReference>
<name>A0A2N2E9P8_9BACT</name>
<sequence>MTPFKKEIKKNKDKKNKTNSRLIFLSAIIFFMFISLILKLYKIQILDFDIYMAKAGLQHNVYNELKAKRGDIYLKNGLNEDFYLVASNKDFASLYIVPRLLDDGHILAILENIYLTFHYDLVVEEVDKFLEEKDRQDLLDELGYIDSLKISDEQKIEKKREVEDRRSSLKFNEEWIEFRKVQRDLEIEERKQAIISDYLLKIDNSDKYSRLLVRKVEKDDLLLFYFNFFKDEFKMNSVSDIFIKNGKVLSVDQEKDLSNEINGFYYEWESLRYYPEKTLLSHVTGFSNYDNVGNYGLEGFLNDELTGEDGFLLGDKGTYKGKKIIIDKREYKIPVNGNSLVLTIDYAIQTYVCNKLKEANEKYLFDSGSISVMDPSTGKIIALCTWPEFDANNFQDVLSADIFDNQVVSYQYEPGSVFKTITLAAAIDQGKIGPNTTYEDKGQLMINGWPKPIKNSDFESYGAHGVVSMNYVLENSLNTGAIFAAEQIGKDVFADYLKKFGFGEKVGIELVGESSGDIKNIVGRNVKDIDFSTASFGQGIAVTPLQMISSYATIANKGLMMKPYIVEEILDENYQLVKKIEPREIRRVISEEAALATSAMLVNVVDHGHALGAQVNGYYVGGKTGTAQIPSPEGGYMEGQYIHNFVGYAPIENPKFVMLIKFDNPKTVGFAANSAAPVFGEIADFLLKYYQVVQEKK</sequence>
<organism evidence="5 6">
    <name type="scientific">Candidatus Falkowbacteria bacterium HGW-Falkowbacteria-1</name>
    <dbReference type="NCBI Taxonomy" id="2013768"/>
    <lineage>
        <taxon>Bacteria</taxon>
        <taxon>Candidatus Falkowiibacteriota</taxon>
    </lineage>
</organism>
<keyword evidence="3" id="KW-1133">Transmembrane helix</keyword>
<dbReference type="Gene3D" id="3.40.710.10">
    <property type="entry name" value="DD-peptidase/beta-lactamase superfamily"/>
    <property type="match status" value="1"/>
</dbReference>
<dbReference type="GO" id="GO:0005886">
    <property type="term" value="C:plasma membrane"/>
    <property type="evidence" value="ECO:0007669"/>
    <property type="project" value="TreeGrafter"/>
</dbReference>
<evidence type="ECO:0000313" key="6">
    <source>
        <dbReference type="Proteomes" id="UP000233517"/>
    </source>
</evidence>
<keyword evidence="3" id="KW-0812">Transmembrane</keyword>
<evidence type="ECO:0000256" key="1">
    <source>
        <dbReference type="ARBA" id="ARBA00004370"/>
    </source>
</evidence>
<evidence type="ECO:0000256" key="3">
    <source>
        <dbReference type="SAM" id="Phobius"/>
    </source>
</evidence>
<dbReference type="InterPro" id="IPR012338">
    <property type="entry name" value="Beta-lactam/transpept-like"/>
</dbReference>
<dbReference type="PANTHER" id="PTHR30627:SF1">
    <property type="entry name" value="PEPTIDOGLYCAN D,D-TRANSPEPTIDASE FTSI"/>
    <property type="match status" value="1"/>
</dbReference>
<keyword evidence="2 3" id="KW-0472">Membrane</keyword>
<dbReference type="GO" id="GO:0008658">
    <property type="term" value="F:penicillin binding"/>
    <property type="evidence" value="ECO:0007669"/>
    <property type="project" value="InterPro"/>
</dbReference>
<feature type="domain" description="Penicillin-binding protein transpeptidase" evidence="4">
    <location>
        <begin position="368"/>
        <end position="683"/>
    </location>
</feature>
<dbReference type="Proteomes" id="UP000233517">
    <property type="component" value="Unassembled WGS sequence"/>
</dbReference>
<dbReference type="SUPFAM" id="SSF56519">
    <property type="entry name" value="Penicillin binding protein dimerisation domain"/>
    <property type="match status" value="1"/>
</dbReference>
<dbReference type="GO" id="GO:0071555">
    <property type="term" value="P:cell wall organization"/>
    <property type="evidence" value="ECO:0007669"/>
    <property type="project" value="TreeGrafter"/>
</dbReference>
<dbReference type="EMBL" id="PHAI01000002">
    <property type="protein sequence ID" value="PKM91464.1"/>
    <property type="molecule type" value="Genomic_DNA"/>
</dbReference>
<evidence type="ECO:0000313" key="5">
    <source>
        <dbReference type="EMBL" id="PKM91464.1"/>
    </source>
</evidence>
<dbReference type="Gene3D" id="3.30.450.330">
    <property type="match status" value="1"/>
</dbReference>
<evidence type="ECO:0000259" key="4">
    <source>
        <dbReference type="Pfam" id="PF00905"/>
    </source>
</evidence>
<dbReference type="InterPro" id="IPR001460">
    <property type="entry name" value="PCN-bd_Tpept"/>
</dbReference>
<dbReference type="SUPFAM" id="SSF56601">
    <property type="entry name" value="beta-lactamase/transpeptidase-like"/>
    <property type="match status" value="1"/>
</dbReference>